<organism evidence="2 3">
    <name type="scientific">Fodinibius sediminis</name>
    <dbReference type="NCBI Taxonomy" id="1214077"/>
    <lineage>
        <taxon>Bacteria</taxon>
        <taxon>Pseudomonadati</taxon>
        <taxon>Balneolota</taxon>
        <taxon>Balneolia</taxon>
        <taxon>Balneolales</taxon>
        <taxon>Balneolaceae</taxon>
        <taxon>Fodinibius</taxon>
    </lineage>
</organism>
<dbReference type="PROSITE" id="PS51257">
    <property type="entry name" value="PROKAR_LIPOPROTEIN"/>
    <property type="match status" value="1"/>
</dbReference>
<sequence length="272" mass="30275">MTRRLSVYPILALLNIFLIVSCSDDPSSASSEPPALPPGTSMEMDFSSLLSSQNTESATSQDMNFYVQAVYKAGTLEGLIDGTLAKPRKLLAAARDTMGRLNKDQRWEWGYLHALNDVQYQSRLVAEQIAAKTVNWSLYVTVDSLDIRDQLFFDGTTMNDGTEGTWTFNLLSDGEEEAAKLNWELPGESSSDFFLELNILSDGSDSDINYITYAGEGQVRTVEFYNAASETTSTIQWNTENRSGFIIDPDVNDGEKACWDSELQDDLNCSRE</sequence>
<dbReference type="EMBL" id="FXTH01000023">
    <property type="protein sequence ID" value="SMO91162.1"/>
    <property type="molecule type" value="Genomic_DNA"/>
</dbReference>
<protein>
    <recommendedName>
        <fullName evidence="4">Lipoprotein</fullName>
    </recommendedName>
</protein>
<evidence type="ECO:0000313" key="2">
    <source>
        <dbReference type="EMBL" id="SMO91162.1"/>
    </source>
</evidence>
<feature type="chain" id="PRO_5022206246" description="Lipoprotein" evidence="1">
    <location>
        <begin position="23"/>
        <end position="272"/>
    </location>
</feature>
<keyword evidence="1" id="KW-0732">Signal</keyword>
<accession>A0A521F4R1</accession>
<keyword evidence="3" id="KW-1185">Reference proteome</keyword>
<evidence type="ECO:0008006" key="4">
    <source>
        <dbReference type="Google" id="ProtNLM"/>
    </source>
</evidence>
<feature type="signal peptide" evidence="1">
    <location>
        <begin position="1"/>
        <end position="22"/>
    </location>
</feature>
<dbReference type="AlphaFoldDB" id="A0A521F4R1"/>
<dbReference type="OrthoDB" id="835047at2"/>
<proteinExistence type="predicted"/>
<dbReference type="Proteomes" id="UP000317593">
    <property type="component" value="Unassembled WGS sequence"/>
</dbReference>
<evidence type="ECO:0000313" key="3">
    <source>
        <dbReference type="Proteomes" id="UP000317593"/>
    </source>
</evidence>
<dbReference type="RefSeq" id="WP_142715934.1">
    <property type="nucleotide sequence ID" value="NZ_FXTH01000023.1"/>
</dbReference>
<evidence type="ECO:0000256" key="1">
    <source>
        <dbReference type="SAM" id="SignalP"/>
    </source>
</evidence>
<name>A0A521F4R1_9BACT</name>
<reference evidence="2 3" key="1">
    <citation type="submission" date="2017-05" db="EMBL/GenBank/DDBJ databases">
        <authorList>
            <person name="Varghese N."/>
            <person name="Submissions S."/>
        </authorList>
    </citation>
    <scope>NUCLEOTIDE SEQUENCE [LARGE SCALE GENOMIC DNA]</scope>
    <source>
        <strain evidence="2 3">DSM 21194</strain>
    </source>
</reference>
<gene>
    <name evidence="2" type="ORF">SAMN06265218_12327</name>
</gene>